<keyword evidence="1" id="KW-0472">Membrane</keyword>
<feature type="transmembrane region" description="Helical" evidence="1">
    <location>
        <begin position="146"/>
        <end position="163"/>
    </location>
</feature>
<feature type="transmembrane region" description="Helical" evidence="1">
    <location>
        <begin position="27"/>
        <end position="46"/>
    </location>
</feature>
<reference evidence="3" key="1">
    <citation type="submission" date="2011-11" db="EMBL/GenBank/DDBJ databases">
        <title>Complete sequence of Paenibacillus terrae HPL-003.</title>
        <authorList>
            <person name="Shin S.H."/>
            <person name="Kim S."/>
            <person name="Kim J.Y."/>
        </authorList>
    </citation>
    <scope>NUCLEOTIDE SEQUENCE [LARGE SCALE GENOMIC DNA]</scope>
    <source>
        <strain evidence="3">HPL-003</strain>
    </source>
</reference>
<evidence type="ECO:0000256" key="1">
    <source>
        <dbReference type="SAM" id="Phobius"/>
    </source>
</evidence>
<dbReference type="Proteomes" id="UP000005876">
    <property type="component" value="Chromosome"/>
</dbReference>
<dbReference type="STRING" id="985665.HPL003_17435"/>
<dbReference type="Pfam" id="PF09997">
    <property type="entry name" value="DUF2238"/>
    <property type="match status" value="1"/>
</dbReference>
<evidence type="ECO:0000313" key="3">
    <source>
        <dbReference type="Proteomes" id="UP000005876"/>
    </source>
</evidence>
<dbReference type="InterPro" id="IPR014509">
    <property type="entry name" value="YjdF-like"/>
</dbReference>
<dbReference type="KEGG" id="pta:HPL003_17435"/>
<dbReference type="EMBL" id="CP003107">
    <property type="protein sequence ID" value="AET60231.1"/>
    <property type="molecule type" value="Genomic_DNA"/>
</dbReference>
<name>G7VZD7_PAETH</name>
<protein>
    <recommendedName>
        <fullName evidence="4">DUF2238 domain-containing protein</fullName>
    </recommendedName>
</protein>
<evidence type="ECO:0000313" key="2">
    <source>
        <dbReference type="EMBL" id="AET60231.1"/>
    </source>
</evidence>
<dbReference type="HOGENOM" id="CLU_087528_2_0_9"/>
<accession>G7VZD7</accession>
<proteinExistence type="predicted"/>
<evidence type="ECO:0008006" key="4">
    <source>
        <dbReference type="Google" id="ProtNLM"/>
    </source>
</evidence>
<dbReference type="InterPro" id="IPR058534">
    <property type="entry name" value="YjdF"/>
</dbReference>
<dbReference type="eggNOG" id="COG3647">
    <property type="taxonomic scope" value="Bacteria"/>
</dbReference>
<organism evidence="2 3">
    <name type="scientific">Paenibacillus terrae (strain HPL-003)</name>
    <dbReference type="NCBI Taxonomy" id="985665"/>
    <lineage>
        <taxon>Bacteria</taxon>
        <taxon>Bacillati</taxon>
        <taxon>Bacillota</taxon>
        <taxon>Bacilli</taxon>
        <taxon>Bacillales</taxon>
        <taxon>Paenibacillaceae</taxon>
        <taxon>Paenibacillus</taxon>
    </lineage>
</organism>
<reference evidence="2 3" key="3">
    <citation type="journal article" date="2012" name="J. Bacteriol.">
        <title>Genome Sequence of Paenibacillus terrae HPL-003, a Xylanase-Producing Bacterium Isolated from Soil Found in Forest Residue.</title>
        <authorList>
            <person name="Shin S.H."/>
            <person name="Kim S."/>
            <person name="Kim J.Y."/>
            <person name="Song H.Y."/>
            <person name="Cho S.J."/>
            <person name="Kim D.R."/>
            <person name="Lee K.I."/>
            <person name="Lim H.K."/>
            <person name="Park N.J."/>
            <person name="Hwang I.T."/>
            <person name="Yang K.S."/>
        </authorList>
    </citation>
    <scope>NUCLEOTIDE SEQUENCE [LARGE SCALE GENOMIC DNA]</scope>
    <source>
        <strain evidence="2 3">HPL-003</strain>
    </source>
</reference>
<feature type="transmembrane region" description="Helical" evidence="1">
    <location>
        <begin position="66"/>
        <end position="83"/>
    </location>
</feature>
<dbReference type="AlphaFoldDB" id="G7VZD7"/>
<keyword evidence="1" id="KW-1133">Transmembrane helix</keyword>
<sequence length="173" mass="19068">MGTGSSPGDFGSGLLVAVYRQFRFTNLVYTLIFLHALILIVGGHYTYAEMPLFNWIRDTFGLERNYYDRLGHFVQGFVPALIVREVLLRKTTLGSGGWLTFLTVSVCLAISAAYELIEFAIAKATGTGAAAFLGTQGDIWDTQWDMLLALIGALTAVILLSGVHNKLLKQLRY</sequence>
<feature type="transmembrane region" description="Helical" evidence="1">
    <location>
        <begin position="95"/>
        <end position="114"/>
    </location>
</feature>
<dbReference type="PIRSF" id="PIRSF020606">
    <property type="entry name" value="UCP020606"/>
    <property type="match status" value="1"/>
</dbReference>
<reference key="2">
    <citation type="submission" date="2011-11" db="EMBL/GenBank/DDBJ databases">
        <authorList>
            <person name="Shin S.H."/>
            <person name="Kim S."/>
            <person name="Kim J.Y."/>
        </authorList>
    </citation>
    <scope>NUCLEOTIDE SEQUENCE</scope>
    <source>
        <strain>HPL-003</strain>
    </source>
</reference>
<keyword evidence="1" id="KW-0812">Transmembrane</keyword>
<gene>
    <name evidence="2" type="ordered locus">HPL003_17435</name>
</gene>